<dbReference type="InterPro" id="IPR003597">
    <property type="entry name" value="Ig_C1-set"/>
</dbReference>
<accession>A0A3P8T0B6</accession>
<dbReference type="InterPro" id="IPR036179">
    <property type="entry name" value="Ig-like_dom_sf"/>
</dbReference>
<protein>
    <recommendedName>
        <fullName evidence="4">Ig-like domain-containing protein</fullName>
    </recommendedName>
</protein>
<feature type="region of interest" description="Disordered" evidence="2">
    <location>
        <begin position="187"/>
        <end position="208"/>
    </location>
</feature>
<dbReference type="SMART" id="SM00406">
    <property type="entry name" value="IGv"/>
    <property type="match status" value="1"/>
</dbReference>
<evidence type="ECO:0000259" key="4">
    <source>
        <dbReference type="PROSITE" id="PS50835"/>
    </source>
</evidence>
<dbReference type="InterPro" id="IPR007110">
    <property type="entry name" value="Ig-like_dom"/>
</dbReference>
<evidence type="ECO:0000256" key="1">
    <source>
        <dbReference type="ARBA" id="ARBA00023157"/>
    </source>
</evidence>
<reference evidence="5 6" key="1">
    <citation type="submission" date="2018-03" db="EMBL/GenBank/DDBJ databases">
        <title>Finding Nemo's genes: A chromosome-scale reference assembly of the genome of the orange clownfish Amphiprion percula.</title>
        <authorList>
            <person name="Lehmann R."/>
        </authorList>
    </citation>
    <scope>NUCLEOTIDE SEQUENCE</scope>
</reference>
<evidence type="ECO:0000256" key="2">
    <source>
        <dbReference type="SAM" id="MobiDB-lite"/>
    </source>
</evidence>
<keyword evidence="3" id="KW-0732">Signal</keyword>
<dbReference type="GeneTree" id="ENSGT01080000257344"/>
<evidence type="ECO:0000256" key="3">
    <source>
        <dbReference type="SAM" id="SignalP"/>
    </source>
</evidence>
<keyword evidence="6" id="KW-1185">Reference proteome</keyword>
<reference evidence="5" key="2">
    <citation type="submission" date="2025-05" db="UniProtKB">
        <authorList>
            <consortium name="Ensembl"/>
        </authorList>
    </citation>
    <scope>IDENTIFICATION</scope>
</reference>
<dbReference type="Pfam" id="PF07654">
    <property type="entry name" value="C1-set"/>
    <property type="match status" value="1"/>
</dbReference>
<evidence type="ECO:0000313" key="5">
    <source>
        <dbReference type="Ensembl" id="ENSAPEP00000017813.1"/>
    </source>
</evidence>
<dbReference type="InterPro" id="IPR013106">
    <property type="entry name" value="Ig_V-set"/>
</dbReference>
<dbReference type="FunFam" id="2.60.40.10:FF:000283">
    <property type="entry name" value="Immunoglobulin kappa constant"/>
    <property type="match status" value="1"/>
</dbReference>
<evidence type="ECO:0000313" key="6">
    <source>
        <dbReference type="Proteomes" id="UP000265080"/>
    </source>
</evidence>
<feature type="domain" description="Ig-like" evidence="4">
    <location>
        <begin position="143"/>
        <end position="236"/>
    </location>
</feature>
<dbReference type="PANTHER" id="PTHR23267">
    <property type="entry name" value="IMMUNOGLOBULIN LIGHT CHAIN"/>
    <property type="match status" value="1"/>
</dbReference>
<dbReference type="Ensembl" id="ENSAPET00000018312.1">
    <property type="protein sequence ID" value="ENSAPEP00000017813.1"/>
    <property type="gene ID" value="ENSAPEG00000012745.1"/>
</dbReference>
<dbReference type="PROSITE" id="PS50835">
    <property type="entry name" value="IG_LIKE"/>
    <property type="match status" value="2"/>
</dbReference>
<dbReference type="STRING" id="161767.ENSAPEP00000017813"/>
<organism evidence="5 6">
    <name type="scientific">Amphiprion percula</name>
    <name type="common">Orange clownfish</name>
    <name type="synonym">Lutjanus percula</name>
    <dbReference type="NCBI Taxonomy" id="161767"/>
    <lineage>
        <taxon>Eukaryota</taxon>
        <taxon>Metazoa</taxon>
        <taxon>Chordata</taxon>
        <taxon>Craniata</taxon>
        <taxon>Vertebrata</taxon>
        <taxon>Euteleostomi</taxon>
        <taxon>Actinopterygii</taxon>
        <taxon>Neopterygii</taxon>
        <taxon>Teleostei</taxon>
        <taxon>Neoteleostei</taxon>
        <taxon>Acanthomorphata</taxon>
        <taxon>Ovalentaria</taxon>
        <taxon>Pomacentridae</taxon>
        <taxon>Amphiprion</taxon>
    </lineage>
</organism>
<dbReference type="Gene3D" id="2.60.40.10">
    <property type="entry name" value="Immunoglobulins"/>
    <property type="match status" value="2"/>
</dbReference>
<dbReference type="Ensembl" id="ENSAPET00000018300.1">
    <property type="protein sequence ID" value="ENSAPEP00000017801.1"/>
    <property type="gene ID" value="ENSAPEG00000012745.1"/>
</dbReference>
<dbReference type="SMART" id="SM00409">
    <property type="entry name" value="IG"/>
    <property type="match status" value="2"/>
</dbReference>
<dbReference type="Pfam" id="PF07686">
    <property type="entry name" value="V-set"/>
    <property type="match status" value="1"/>
</dbReference>
<dbReference type="InterPro" id="IPR013783">
    <property type="entry name" value="Ig-like_fold"/>
</dbReference>
<feature type="chain" id="PRO_5044596870" description="Ig-like domain-containing protein" evidence="3">
    <location>
        <begin position="22"/>
        <end position="242"/>
    </location>
</feature>
<proteinExistence type="predicted"/>
<dbReference type="AlphaFoldDB" id="A0A3P8T0B6"/>
<sequence length="242" mass="26000">MTLISILIWTLLCCCFTGCSSQVTVTQPPVERITPGSTVTLTCKTSQNVASCTHGSCMFWYQQKSGQTPKLLVRHVSISHSGTPARFSGSGSGSDFSLTISGVQTEDAAVYYCKSVHVINSADVWTFGGGTKLIIHSGPMVRPSVSLLPPSSEQLSGGSATLACLLSGYSPQGAVVSWEVDGTEVTEGVLSSSEEEKSGRYSSSSTLSLSQERWMKGEQYSCHVLHHDHRQSRSLHRSQCQD</sequence>
<dbReference type="InterPro" id="IPR003599">
    <property type="entry name" value="Ig_sub"/>
</dbReference>
<dbReference type="InterPro" id="IPR050150">
    <property type="entry name" value="IgV_Light_Chain"/>
</dbReference>
<dbReference type="SUPFAM" id="SSF48726">
    <property type="entry name" value="Immunoglobulin"/>
    <property type="match status" value="2"/>
</dbReference>
<keyword evidence="1" id="KW-1015">Disulfide bond</keyword>
<feature type="signal peptide" evidence="3">
    <location>
        <begin position="1"/>
        <end position="21"/>
    </location>
</feature>
<feature type="domain" description="Ig-like" evidence="4">
    <location>
        <begin position="21"/>
        <end position="125"/>
    </location>
</feature>
<name>A0A3P8T0B6_AMPPE</name>
<dbReference type="OMA" id="AEDERMF"/>
<dbReference type="Proteomes" id="UP000265080">
    <property type="component" value="Chromosome 18"/>
</dbReference>
<dbReference type="SMART" id="SM00407">
    <property type="entry name" value="IGc1"/>
    <property type="match status" value="1"/>
</dbReference>